<feature type="domain" description="Phosphatidic acid phosphatase type 2/haloperoxidase" evidence="8">
    <location>
        <begin position="82"/>
        <end position="231"/>
    </location>
</feature>
<comment type="subcellular location">
    <subcellularLocation>
        <location evidence="1">Membrane</location>
        <topology evidence="1">Multi-pass membrane protein</topology>
    </subcellularLocation>
</comment>
<dbReference type="InterPro" id="IPR000326">
    <property type="entry name" value="PAP2/HPO"/>
</dbReference>
<evidence type="ECO:0000259" key="8">
    <source>
        <dbReference type="SMART" id="SM00014"/>
    </source>
</evidence>
<feature type="transmembrane region" description="Helical" evidence="7">
    <location>
        <begin position="53"/>
        <end position="73"/>
    </location>
</feature>
<evidence type="ECO:0000256" key="5">
    <source>
        <dbReference type="ARBA" id="ARBA00023136"/>
    </source>
</evidence>
<feature type="transmembrane region" description="Helical" evidence="7">
    <location>
        <begin position="216"/>
        <end position="235"/>
    </location>
</feature>
<dbReference type="Gene3D" id="1.20.144.10">
    <property type="entry name" value="Phosphatidic acid phosphatase type 2/haloperoxidase"/>
    <property type="match status" value="1"/>
</dbReference>
<name>A0A9W7Y106_9FUNG</name>
<dbReference type="AlphaFoldDB" id="A0A9W7Y106"/>
<dbReference type="GO" id="GO:0016020">
    <property type="term" value="C:membrane"/>
    <property type="evidence" value="ECO:0007669"/>
    <property type="project" value="UniProtKB-SubCell"/>
</dbReference>
<keyword evidence="4 7" id="KW-1133">Transmembrane helix</keyword>
<dbReference type="GO" id="GO:0006644">
    <property type="term" value="P:phospholipid metabolic process"/>
    <property type="evidence" value="ECO:0007669"/>
    <property type="project" value="InterPro"/>
</dbReference>
<evidence type="ECO:0000256" key="2">
    <source>
        <dbReference type="ARBA" id="ARBA00008816"/>
    </source>
</evidence>
<feature type="compositionally biased region" description="Basic and acidic residues" evidence="6">
    <location>
        <begin position="270"/>
        <end position="283"/>
    </location>
</feature>
<reference evidence="9" key="1">
    <citation type="submission" date="2022-07" db="EMBL/GenBank/DDBJ databases">
        <title>Phylogenomic reconstructions and comparative analyses of Kickxellomycotina fungi.</title>
        <authorList>
            <person name="Reynolds N.K."/>
            <person name="Stajich J.E."/>
            <person name="Barry K."/>
            <person name="Grigoriev I.V."/>
            <person name="Crous P."/>
            <person name="Smith M.E."/>
        </authorList>
    </citation>
    <scope>NUCLEOTIDE SEQUENCE</scope>
    <source>
        <strain evidence="9">NBRC 32514</strain>
    </source>
</reference>
<dbReference type="PANTHER" id="PTHR10165">
    <property type="entry name" value="LIPID PHOSPHATE PHOSPHATASE"/>
    <property type="match status" value="1"/>
</dbReference>
<dbReference type="GO" id="GO:0008195">
    <property type="term" value="F:phosphatidate phosphatase activity"/>
    <property type="evidence" value="ECO:0007669"/>
    <property type="project" value="TreeGrafter"/>
</dbReference>
<feature type="transmembrane region" description="Helical" evidence="7">
    <location>
        <begin position="156"/>
        <end position="174"/>
    </location>
</feature>
<dbReference type="OrthoDB" id="8907274at2759"/>
<dbReference type="SMART" id="SM00014">
    <property type="entry name" value="acidPPc"/>
    <property type="match status" value="1"/>
</dbReference>
<feature type="transmembrane region" description="Helical" evidence="7">
    <location>
        <begin position="186"/>
        <end position="204"/>
    </location>
</feature>
<dbReference type="PANTHER" id="PTHR10165:SF35">
    <property type="entry name" value="RE23632P"/>
    <property type="match status" value="1"/>
</dbReference>
<evidence type="ECO:0000256" key="4">
    <source>
        <dbReference type="ARBA" id="ARBA00022989"/>
    </source>
</evidence>
<proteinExistence type="inferred from homology"/>
<keyword evidence="5 7" id="KW-0472">Membrane</keyword>
<dbReference type="CDD" id="cd03390">
    <property type="entry name" value="PAP2_containing_1_like"/>
    <property type="match status" value="1"/>
</dbReference>
<evidence type="ECO:0000256" key="1">
    <source>
        <dbReference type="ARBA" id="ARBA00004141"/>
    </source>
</evidence>
<organism evidence="9 10">
    <name type="scientific">Coemansia erecta</name>
    <dbReference type="NCBI Taxonomy" id="147472"/>
    <lineage>
        <taxon>Eukaryota</taxon>
        <taxon>Fungi</taxon>
        <taxon>Fungi incertae sedis</taxon>
        <taxon>Zoopagomycota</taxon>
        <taxon>Kickxellomycotina</taxon>
        <taxon>Kickxellomycetes</taxon>
        <taxon>Kickxellales</taxon>
        <taxon>Kickxellaceae</taxon>
        <taxon>Coemansia</taxon>
    </lineage>
</organism>
<evidence type="ECO:0000256" key="3">
    <source>
        <dbReference type="ARBA" id="ARBA00022692"/>
    </source>
</evidence>
<feature type="region of interest" description="Disordered" evidence="6">
    <location>
        <begin position="270"/>
        <end position="295"/>
    </location>
</feature>
<evidence type="ECO:0000313" key="9">
    <source>
        <dbReference type="EMBL" id="KAJ1721952.1"/>
    </source>
</evidence>
<dbReference type="GO" id="GO:0046839">
    <property type="term" value="P:phospholipid dephosphorylation"/>
    <property type="evidence" value="ECO:0007669"/>
    <property type="project" value="TreeGrafter"/>
</dbReference>
<evidence type="ECO:0000256" key="7">
    <source>
        <dbReference type="SAM" id="Phobius"/>
    </source>
</evidence>
<evidence type="ECO:0000256" key="6">
    <source>
        <dbReference type="SAM" id="MobiDB-lite"/>
    </source>
</evidence>
<feature type="compositionally biased region" description="Polar residues" evidence="6">
    <location>
        <begin position="284"/>
        <end position="295"/>
    </location>
</feature>
<sequence length="295" mass="32607">MSYIPDWTVTVVSTLVWMYLGVTEPHYQRFSVDDKSISYPYVKPEDQTVTVPMLFFISIVVPAAIIAVFSLGIRRSAHDLLVGLLGLLMGVSLTLMFTNGLKNVVGRPRPNLLARCLPTPPKEPLHDPAQGLSSIDICTQTDIGVLNEGFRSFPSGHTSLAFAGMTYLMLFLAGKLHIFDRQGHTYKSFVVFTPLLVAAVVGATRVSDYWHHPSDVIAGATIGLFTATFSYFQYYPILISTRCDQPYDPRKPAVPVLPLHVPTPHLENDHIIDLPSRGDERNSHNSSASPLLQDS</sequence>
<dbReference type="SUPFAM" id="SSF48317">
    <property type="entry name" value="Acid phosphatase/Vanadium-dependent haloperoxidase"/>
    <property type="match status" value="1"/>
</dbReference>
<protein>
    <recommendedName>
        <fullName evidence="8">Phosphatidic acid phosphatase type 2/haloperoxidase domain-containing protein</fullName>
    </recommendedName>
</protein>
<evidence type="ECO:0000313" key="10">
    <source>
        <dbReference type="Proteomes" id="UP001149813"/>
    </source>
</evidence>
<accession>A0A9W7Y106</accession>
<dbReference type="Proteomes" id="UP001149813">
    <property type="component" value="Unassembled WGS sequence"/>
</dbReference>
<feature type="transmembrane region" description="Helical" evidence="7">
    <location>
        <begin position="80"/>
        <end position="101"/>
    </location>
</feature>
<comment type="caution">
    <text evidence="9">The sequence shown here is derived from an EMBL/GenBank/DDBJ whole genome shotgun (WGS) entry which is preliminary data.</text>
</comment>
<dbReference type="EMBL" id="JANBOJ010000139">
    <property type="protein sequence ID" value="KAJ1721952.1"/>
    <property type="molecule type" value="Genomic_DNA"/>
</dbReference>
<dbReference type="InterPro" id="IPR043216">
    <property type="entry name" value="PAP-like"/>
</dbReference>
<keyword evidence="10" id="KW-1185">Reference proteome</keyword>
<keyword evidence="3 7" id="KW-0812">Transmembrane</keyword>
<dbReference type="Pfam" id="PF01569">
    <property type="entry name" value="PAP2"/>
    <property type="match status" value="1"/>
</dbReference>
<comment type="similarity">
    <text evidence="2">Belongs to the PA-phosphatase related phosphoesterase family.</text>
</comment>
<gene>
    <name evidence="9" type="ORF">LPJ53_003585</name>
</gene>
<dbReference type="InterPro" id="IPR036938">
    <property type="entry name" value="PAP2/HPO_sf"/>
</dbReference>